<organism evidence="1 2">
    <name type="scientific">Mucilaginibacter mallensis</name>
    <dbReference type="NCBI Taxonomy" id="652787"/>
    <lineage>
        <taxon>Bacteria</taxon>
        <taxon>Pseudomonadati</taxon>
        <taxon>Bacteroidota</taxon>
        <taxon>Sphingobacteriia</taxon>
        <taxon>Sphingobacteriales</taxon>
        <taxon>Sphingobacteriaceae</taxon>
        <taxon>Mucilaginibacter</taxon>
    </lineage>
</organism>
<sequence length="46" mass="5057">MDGNYPGAVHEVAASAMIRDKSDLSIRLLNRSISPKRIADNKMKVS</sequence>
<protein>
    <submittedName>
        <fullName evidence="1">Uncharacterized protein</fullName>
    </submittedName>
</protein>
<evidence type="ECO:0000313" key="2">
    <source>
        <dbReference type="Proteomes" id="UP000199679"/>
    </source>
</evidence>
<gene>
    <name evidence="1" type="ORF">SAMN05216490_2559</name>
</gene>
<dbReference type="STRING" id="652787.SAMN05216490_2559"/>
<reference evidence="1 2" key="1">
    <citation type="submission" date="2016-10" db="EMBL/GenBank/DDBJ databases">
        <authorList>
            <person name="de Groot N.N."/>
        </authorList>
    </citation>
    <scope>NUCLEOTIDE SEQUENCE [LARGE SCALE GENOMIC DNA]</scope>
    <source>
        <strain evidence="1 2">MP1X4</strain>
    </source>
</reference>
<evidence type="ECO:0000313" key="1">
    <source>
        <dbReference type="EMBL" id="SDT13256.1"/>
    </source>
</evidence>
<dbReference type="EMBL" id="LT629740">
    <property type="protein sequence ID" value="SDT13256.1"/>
    <property type="molecule type" value="Genomic_DNA"/>
</dbReference>
<dbReference type="AlphaFoldDB" id="A0A1H1XWZ1"/>
<dbReference type="Proteomes" id="UP000199679">
    <property type="component" value="Chromosome I"/>
</dbReference>
<proteinExistence type="predicted"/>
<accession>A0A1H1XWZ1</accession>
<name>A0A1H1XWZ1_MUCMA</name>
<keyword evidence="2" id="KW-1185">Reference proteome</keyword>